<proteinExistence type="predicted"/>
<protein>
    <submittedName>
        <fullName evidence="1">Uncharacterized protein</fullName>
    </submittedName>
</protein>
<gene>
    <name evidence="1" type="ORF">RM609_23145</name>
</gene>
<evidence type="ECO:0000313" key="2">
    <source>
        <dbReference type="Proteomes" id="UP001180531"/>
    </source>
</evidence>
<organism evidence="1 2">
    <name type="scientific">Streptomyces hesseae</name>
    <dbReference type="NCBI Taxonomy" id="3075519"/>
    <lineage>
        <taxon>Bacteria</taxon>
        <taxon>Bacillati</taxon>
        <taxon>Actinomycetota</taxon>
        <taxon>Actinomycetes</taxon>
        <taxon>Kitasatosporales</taxon>
        <taxon>Streptomycetaceae</taxon>
        <taxon>Streptomyces</taxon>
    </lineage>
</organism>
<dbReference type="RefSeq" id="WP_311613437.1">
    <property type="nucleotide sequence ID" value="NZ_JAVRFI010000016.1"/>
</dbReference>
<keyword evidence="2" id="KW-1185">Reference proteome</keyword>
<dbReference type="EMBL" id="JAVRFI010000016">
    <property type="protein sequence ID" value="MDT0451957.1"/>
    <property type="molecule type" value="Genomic_DNA"/>
</dbReference>
<accession>A0ABU2SSW5</accession>
<sequence>MTGVLVGHGFPPVENVYDWAALEAALIRFLYRDDVKDTGDPD</sequence>
<dbReference type="Proteomes" id="UP001180531">
    <property type="component" value="Unassembled WGS sequence"/>
</dbReference>
<name>A0ABU2SSW5_9ACTN</name>
<reference evidence="1" key="1">
    <citation type="submission" date="2024-05" db="EMBL/GenBank/DDBJ databases">
        <title>30 novel species of actinomycetes from the DSMZ collection.</title>
        <authorList>
            <person name="Nouioui I."/>
        </authorList>
    </citation>
    <scope>NUCLEOTIDE SEQUENCE</scope>
    <source>
        <strain evidence="1">DSM 40473</strain>
    </source>
</reference>
<comment type="caution">
    <text evidence="1">The sequence shown here is derived from an EMBL/GenBank/DDBJ whole genome shotgun (WGS) entry which is preliminary data.</text>
</comment>
<evidence type="ECO:0000313" key="1">
    <source>
        <dbReference type="EMBL" id="MDT0451957.1"/>
    </source>
</evidence>